<proteinExistence type="predicted"/>
<protein>
    <submittedName>
        <fullName evidence="2">Uncharacterized protein</fullName>
    </submittedName>
</protein>
<feature type="compositionally biased region" description="Low complexity" evidence="1">
    <location>
        <begin position="334"/>
        <end position="350"/>
    </location>
</feature>
<evidence type="ECO:0000313" key="3">
    <source>
        <dbReference type="Proteomes" id="UP000193642"/>
    </source>
</evidence>
<evidence type="ECO:0000256" key="1">
    <source>
        <dbReference type="SAM" id="MobiDB-lite"/>
    </source>
</evidence>
<organism evidence="2 3">
    <name type="scientific">Rhizoclosmatium globosum</name>
    <dbReference type="NCBI Taxonomy" id="329046"/>
    <lineage>
        <taxon>Eukaryota</taxon>
        <taxon>Fungi</taxon>
        <taxon>Fungi incertae sedis</taxon>
        <taxon>Chytridiomycota</taxon>
        <taxon>Chytridiomycota incertae sedis</taxon>
        <taxon>Chytridiomycetes</taxon>
        <taxon>Chytridiales</taxon>
        <taxon>Chytriomycetaceae</taxon>
        <taxon>Rhizoclosmatium</taxon>
    </lineage>
</organism>
<feature type="compositionally biased region" description="Basic and acidic residues" evidence="1">
    <location>
        <begin position="163"/>
        <end position="180"/>
    </location>
</feature>
<reference evidence="2 3" key="1">
    <citation type="submission" date="2016-07" db="EMBL/GenBank/DDBJ databases">
        <title>Pervasive Adenine N6-methylation of Active Genes in Fungi.</title>
        <authorList>
            <consortium name="DOE Joint Genome Institute"/>
            <person name="Mondo S.J."/>
            <person name="Dannebaum R.O."/>
            <person name="Kuo R.C."/>
            <person name="Labutti K."/>
            <person name="Haridas S."/>
            <person name="Kuo A."/>
            <person name="Salamov A."/>
            <person name="Ahrendt S.R."/>
            <person name="Lipzen A."/>
            <person name="Sullivan W."/>
            <person name="Andreopoulos W.B."/>
            <person name="Clum A."/>
            <person name="Lindquist E."/>
            <person name="Daum C."/>
            <person name="Ramamoorthy G.K."/>
            <person name="Gryganskyi A."/>
            <person name="Culley D."/>
            <person name="Magnuson J.K."/>
            <person name="James T.Y."/>
            <person name="O'Malley M.A."/>
            <person name="Stajich J.E."/>
            <person name="Spatafora J.W."/>
            <person name="Visel A."/>
            <person name="Grigoriev I.V."/>
        </authorList>
    </citation>
    <scope>NUCLEOTIDE SEQUENCE [LARGE SCALE GENOMIC DNA]</scope>
    <source>
        <strain evidence="2 3">JEL800</strain>
    </source>
</reference>
<keyword evidence="3" id="KW-1185">Reference proteome</keyword>
<dbReference type="Proteomes" id="UP000193642">
    <property type="component" value="Unassembled WGS sequence"/>
</dbReference>
<gene>
    <name evidence="2" type="ORF">BCR33DRAFT_722217</name>
</gene>
<sequence length="646" mass="71024">MAAVVNVKGPKPTTPPPIKQITQIQTYGALDSIPSMPSMPSLFPVTISPTQVQSPPQPQQPQIHFAEPLHMPEINKKPTKTYDIAFGTYKKDRVTTLIPFLSTKSNLIHTTDNIHTRRKTSIFGHTFSREEVKLRNAQYHFLAPRLVPTKHLHPLTTPTDPASDFHARDASKKDPWSHDSTEVGAAQRLGLWVDRARNGGVPSTECIETAVPTTVTAGAGTTTTPSSIVVKSGGRVAREWGGIGVGLGDPRIAENAFCEDKRITCVVSSHRWNGGGDVRLASDGTLLYKIHRKSIGTKQSLVLCDARGRKIWKLAERTGLTGFNYDLYRFVHDSSSSSSSEQDTTITTSTRVKPGTSGKSNTSTKQKWYLIGTLDRVCPSSSTGQANSLYGSLSNKCVHKPPTMNLKHDNFCGRVGAGGIYGIASPTGCVGDSMIMPFTRLLMKWNGWGTHILHAPNQKTHSTTTEHHQKRYTDVYSSEASNSEWETDRDGVSSAIMMGNPGQHSYRFLDQKTSRHAGTFLKMQERQESKVMNRNSNTFEERDGPEPTLDRWELVIEPPLGLTADKGKSENMKCVRRSMPPEMMLAAGLVAQMMVDRKPEGRLVGSRGLVESEMGKGLGRRVKSLLPNVIANDSRKAAIDIQTIVS</sequence>
<dbReference type="OrthoDB" id="2105284at2759"/>
<evidence type="ECO:0000313" key="2">
    <source>
        <dbReference type="EMBL" id="ORY36119.1"/>
    </source>
</evidence>
<feature type="region of interest" description="Disordered" evidence="1">
    <location>
        <begin position="334"/>
        <end position="362"/>
    </location>
</feature>
<feature type="region of interest" description="Disordered" evidence="1">
    <location>
        <begin position="155"/>
        <end position="180"/>
    </location>
</feature>
<dbReference type="EMBL" id="MCGO01000057">
    <property type="protein sequence ID" value="ORY36119.1"/>
    <property type="molecule type" value="Genomic_DNA"/>
</dbReference>
<accession>A0A1Y2BMZ5</accession>
<comment type="caution">
    <text evidence="2">The sequence shown here is derived from an EMBL/GenBank/DDBJ whole genome shotgun (WGS) entry which is preliminary data.</text>
</comment>
<dbReference type="AlphaFoldDB" id="A0A1Y2BMZ5"/>
<name>A0A1Y2BMZ5_9FUNG</name>